<keyword evidence="1" id="KW-0964">Secreted</keyword>
<name>A0AAN7IKZ0_QUERU</name>
<keyword evidence="1" id="KW-0732">Signal</keyword>
<evidence type="ECO:0000313" key="2">
    <source>
        <dbReference type="EMBL" id="KAK4577251.1"/>
    </source>
</evidence>
<comment type="caution">
    <text evidence="2">The sequence shown here is derived from an EMBL/GenBank/DDBJ whole genome shotgun (WGS) entry which is preliminary data.</text>
</comment>
<dbReference type="InterPro" id="IPR004265">
    <property type="entry name" value="Dirigent"/>
</dbReference>
<evidence type="ECO:0000256" key="1">
    <source>
        <dbReference type="RuleBase" id="RU363099"/>
    </source>
</evidence>
<comment type="subcellular location">
    <subcellularLocation>
        <location evidence="1">Secreted</location>
        <location evidence="1">Extracellular space</location>
        <location evidence="1">Apoplast</location>
    </subcellularLocation>
</comment>
<feature type="chain" id="PRO_5042664405" description="Dirigent protein" evidence="1">
    <location>
        <begin position="24"/>
        <end position="144"/>
    </location>
</feature>
<accession>A0AAN7IKZ0</accession>
<keyword evidence="1" id="KW-0052">Apoplast</keyword>
<comment type="similarity">
    <text evidence="1">Belongs to the plant dirigent protein family.</text>
</comment>
<dbReference type="GO" id="GO:0048046">
    <property type="term" value="C:apoplast"/>
    <property type="evidence" value="ECO:0007669"/>
    <property type="project" value="UniProtKB-SubCell"/>
</dbReference>
<feature type="signal peptide" evidence="1">
    <location>
        <begin position="1"/>
        <end position="23"/>
    </location>
</feature>
<evidence type="ECO:0000313" key="3">
    <source>
        <dbReference type="Proteomes" id="UP001324115"/>
    </source>
</evidence>
<dbReference type="AlphaFoldDB" id="A0AAN7IKZ0"/>
<comment type="function">
    <text evidence="1">Dirigent proteins impart stereoselectivity on the phenoxy radical-coupling reaction, yielding optically active lignans from two molecules of coniferyl alcohol in the biosynthesis of lignans, flavonolignans, and alkaloids and thus plays a central role in plant secondary metabolism.</text>
</comment>
<dbReference type="EMBL" id="JAXUIC010000008">
    <property type="protein sequence ID" value="KAK4577251.1"/>
    <property type="molecule type" value="Genomic_DNA"/>
</dbReference>
<dbReference type="Proteomes" id="UP001324115">
    <property type="component" value="Unassembled WGS sequence"/>
</dbReference>
<organism evidence="2 3">
    <name type="scientific">Quercus rubra</name>
    <name type="common">Northern red oak</name>
    <name type="synonym">Quercus borealis</name>
    <dbReference type="NCBI Taxonomy" id="3512"/>
    <lineage>
        <taxon>Eukaryota</taxon>
        <taxon>Viridiplantae</taxon>
        <taxon>Streptophyta</taxon>
        <taxon>Embryophyta</taxon>
        <taxon>Tracheophyta</taxon>
        <taxon>Spermatophyta</taxon>
        <taxon>Magnoliopsida</taxon>
        <taxon>eudicotyledons</taxon>
        <taxon>Gunneridae</taxon>
        <taxon>Pentapetalae</taxon>
        <taxon>rosids</taxon>
        <taxon>fabids</taxon>
        <taxon>Fagales</taxon>
        <taxon>Fagaceae</taxon>
        <taxon>Quercus</taxon>
    </lineage>
</organism>
<comment type="subunit">
    <text evidence="1">Homodimer.</text>
</comment>
<dbReference type="Pfam" id="PF03018">
    <property type="entry name" value="Dirigent"/>
    <property type="match status" value="1"/>
</dbReference>
<sequence>MEAKIVSLSLMLVLLTLATSTEASKYQFLKLKETNIRFYMQDWETGLKATVFPIAGIPNKPWQVTRFGTVMAIDDKVTVAIERNSSQVGRLQDIYVNSALDGTDLHLLVSLVFTNKEYNGSTLEIQGADMFYQKYREVSVISGS</sequence>
<protein>
    <recommendedName>
        <fullName evidence="1">Dirigent protein</fullName>
    </recommendedName>
</protein>
<proteinExistence type="inferred from homology"/>
<reference evidence="2 3" key="1">
    <citation type="journal article" date="2023" name="G3 (Bethesda)">
        <title>A haplotype-resolved chromosome-scale genome for Quercus rubra L. provides insights into the genetics of adaptive traits for red oak species.</title>
        <authorList>
            <person name="Kapoor B."/>
            <person name="Jenkins J."/>
            <person name="Schmutz J."/>
            <person name="Zhebentyayeva T."/>
            <person name="Kuelheim C."/>
            <person name="Coggeshall M."/>
            <person name="Heim C."/>
            <person name="Lasky J.R."/>
            <person name="Leites L."/>
            <person name="Islam-Faridi N."/>
            <person name="Romero-Severson J."/>
            <person name="DeLeo V.L."/>
            <person name="Lucas S.M."/>
            <person name="Lazic D."/>
            <person name="Gailing O."/>
            <person name="Carlson J."/>
            <person name="Staton M."/>
        </authorList>
    </citation>
    <scope>NUCLEOTIDE SEQUENCE [LARGE SCALE GENOMIC DNA]</scope>
    <source>
        <strain evidence="2">Pseudo-F2</strain>
    </source>
</reference>
<gene>
    <name evidence="2" type="ORF">RGQ29_027673</name>
</gene>
<dbReference type="PANTHER" id="PTHR21495">
    <property type="entry name" value="NUCLEOPORIN-RELATED"/>
    <property type="match status" value="1"/>
</dbReference>
<keyword evidence="3" id="KW-1185">Reference proteome</keyword>